<dbReference type="Pfam" id="PF00300">
    <property type="entry name" value="His_Phos_1"/>
    <property type="match status" value="1"/>
</dbReference>
<dbReference type="Proteomes" id="UP001519308">
    <property type="component" value="Unassembled WGS sequence"/>
</dbReference>
<dbReference type="InterPro" id="IPR013078">
    <property type="entry name" value="His_Pase_superF_clade-1"/>
</dbReference>
<dbReference type="PROSITE" id="PS00175">
    <property type="entry name" value="PG_MUTASE"/>
    <property type="match status" value="1"/>
</dbReference>
<protein>
    <submittedName>
        <fullName evidence="3">Phosphoglycerate mutase</fullName>
        <ecNumber evidence="3">5.4.2.12</ecNumber>
    </submittedName>
</protein>
<evidence type="ECO:0000256" key="1">
    <source>
        <dbReference type="ARBA" id="ARBA00023152"/>
    </source>
</evidence>
<dbReference type="Gene3D" id="3.40.50.1240">
    <property type="entry name" value="Phosphoglycerate mutase-like"/>
    <property type="match status" value="1"/>
</dbReference>
<evidence type="ECO:0000256" key="2">
    <source>
        <dbReference type="ARBA" id="ARBA00023235"/>
    </source>
</evidence>
<dbReference type="PANTHER" id="PTHR48100">
    <property type="entry name" value="BROAD-SPECIFICITY PHOSPHATASE YOR283W-RELATED"/>
    <property type="match status" value="1"/>
</dbReference>
<dbReference type="EC" id="5.4.2.12" evidence="3"/>
<name>A0ABS4K9P0_9CLOT</name>
<keyword evidence="2 3" id="KW-0413">Isomerase</keyword>
<dbReference type="PANTHER" id="PTHR48100:SF1">
    <property type="entry name" value="HISTIDINE PHOSPHATASE FAMILY PROTEIN-RELATED"/>
    <property type="match status" value="1"/>
</dbReference>
<dbReference type="CDD" id="cd07067">
    <property type="entry name" value="HP_PGM_like"/>
    <property type="match status" value="1"/>
</dbReference>
<dbReference type="SUPFAM" id="SSF53254">
    <property type="entry name" value="Phosphoglycerate mutase-like"/>
    <property type="match status" value="1"/>
</dbReference>
<proteinExistence type="predicted"/>
<gene>
    <name evidence="3" type="ORF">J2Z44_003836</name>
</gene>
<dbReference type="InterPro" id="IPR050275">
    <property type="entry name" value="PGM_Phosphatase"/>
</dbReference>
<dbReference type="GO" id="GO:0004619">
    <property type="term" value="F:phosphoglycerate mutase activity"/>
    <property type="evidence" value="ECO:0007669"/>
    <property type="project" value="UniProtKB-EC"/>
</dbReference>
<accession>A0ABS4K9P0</accession>
<evidence type="ECO:0000313" key="3">
    <source>
        <dbReference type="EMBL" id="MBP2023991.1"/>
    </source>
</evidence>
<sequence length="211" mass="24471">MTRLYITRHGETLWNTEGRMQGWNDSPLTDLGIKQAEWLRDRIQDEKIDAIYSSPSNRAFKTAEIVRGGREIEIIKHEGLREIGLGVWEGLNQEEIKALNEEQHYNFWNAPHLYVPLSKGETFEDLTNRVAPILKDIVSAHPNENVLIVTHTMTLKAMMNSLHNKPTSTIWEPPFIKQTSLTVIDFEDDKFNVILHGDASHHEYSYKEYNE</sequence>
<dbReference type="InterPro" id="IPR001345">
    <property type="entry name" value="PG/BPGM_mutase_AS"/>
</dbReference>
<comment type="caution">
    <text evidence="3">The sequence shown here is derived from an EMBL/GenBank/DDBJ whole genome shotgun (WGS) entry which is preliminary data.</text>
</comment>
<reference evidence="3 4" key="1">
    <citation type="submission" date="2021-03" db="EMBL/GenBank/DDBJ databases">
        <title>Genomic Encyclopedia of Type Strains, Phase IV (KMG-IV): sequencing the most valuable type-strain genomes for metagenomic binning, comparative biology and taxonomic classification.</title>
        <authorList>
            <person name="Goeker M."/>
        </authorList>
    </citation>
    <scope>NUCLEOTIDE SEQUENCE [LARGE SCALE GENOMIC DNA]</scope>
    <source>
        <strain evidence="3 4">DSM 28650</strain>
    </source>
</reference>
<evidence type="ECO:0000313" key="4">
    <source>
        <dbReference type="Proteomes" id="UP001519308"/>
    </source>
</evidence>
<keyword evidence="4" id="KW-1185">Reference proteome</keyword>
<dbReference type="InterPro" id="IPR029033">
    <property type="entry name" value="His_PPase_superfam"/>
</dbReference>
<dbReference type="EMBL" id="JAGGLL010000044">
    <property type="protein sequence ID" value="MBP2023991.1"/>
    <property type="molecule type" value="Genomic_DNA"/>
</dbReference>
<dbReference type="SMART" id="SM00855">
    <property type="entry name" value="PGAM"/>
    <property type="match status" value="1"/>
</dbReference>
<keyword evidence="1" id="KW-0324">Glycolysis</keyword>
<organism evidence="3 4">
    <name type="scientific">Clostridium punense</name>
    <dbReference type="NCBI Taxonomy" id="1054297"/>
    <lineage>
        <taxon>Bacteria</taxon>
        <taxon>Bacillati</taxon>
        <taxon>Bacillota</taxon>
        <taxon>Clostridia</taxon>
        <taxon>Eubacteriales</taxon>
        <taxon>Clostridiaceae</taxon>
        <taxon>Clostridium</taxon>
    </lineage>
</organism>